<keyword evidence="2" id="KW-1185">Reference proteome</keyword>
<dbReference type="RefSeq" id="WP_425347045.1">
    <property type="nucleotide sequence ID" value="NZ_JBGUBD010000015.1"/>
</dbReference>
<comment type="caution">
    <text evidence="1">The sequence shown here is derived from an EMBL/GenBank/DDBJ whole genome shotgun (WGS) entry which is preliminary data.</text>
</comment>
<gene>
    <name evidence="1" type="ORF">ACERK3_17735</name>
</gene>
<dbReference type="Proteomes" id="UP001575105">
    <property type="component" value="Unassembled WGS sequence"/>
</dbReference>
<accession>A0ABV4UB97</accession>
<protein>
    <submittedName>
        <fullName evidence="1">Uncharacterized protein</fullName>
    </submittedName>
</protein>
<evidence type="ECO:0000313" key="2">
    <source>
        <dbReference type="Proteomes" id="UP001575105"/>
    </source>
</evidence>
<evidence type="ECO:0000313" key="1">
    <source>
        <dbReference type="EMBL" id="MFA9480116.1"/>
    </source>
</evidence>
<sequence length="66" mass="7236">MTPCSVSGGPGIEPESVEAVGQFLVGTVRQQMEWLQRIGRAAGRQHLLLAGAVRLLWHFIVILQVQ</sequence>
<proteinExistence type="predicted"/>
<dbReference type="EMBL" id="JBGUBD010000015">
    <property type="protein sequence ID" value="MFA9480116.1"/>
    <property type="molecule type" value="Genomic_DNA"/>
</dbReference>
<reference evidence="1 2" key="1">
    <citation type="submission" date="2024-08" db="EMBL/GenBank/DDBJ databases">
        <title>Whole-genome sequencing of halo(alkali)philic microorganisms from hypersaline lakes.</title>
        <authorList>
            <person name="Sorokin D.Y."/>
            <person name="Merkel A.Y."/>
            <person name="Messina E."/>
            <person name="Yakimov M."/>
        </authorList>
    </citation>
    <scope>NUCLEOTIDE SEQUENCE [LARGE SCALE GENOMIC DNA]</scope>
    <source>
        <strain evidence="1 2">AB-hyl4</strain>
    </source>
</reference>
<organism evidence="1 2">
    <name type="scientific">Natronomicrosphaera hydrolytica</name>
    <dbReference type="NCBI Taxonomy" id="3242702"/>
    <lineage>
        <taxon>Bacteria</taxon>
        <taxon>Pseudomonadati</taxon>
        <taxon>Planctomycetota</taxon>
        <taxon>Phycisphaerae</taxon>
        <taxon>Phycisphaerales</taxon>
        <taxon>Phycisphaeraceae</taxon>
        <taxon>Natronomicrosphaera</taxon>
    </lineage>
</organism>
<name>A0ABV4UB97_9BACT</name>